<feature type="region of interest" description="Disordered" evidence="1">
    <location>
        <begin position="214"/>
        <end position="299"/>
    </location>
</feature>
<reference evidence="3" key="1">
    <citation type="submission" date="2010-08" db="EMBL/GenBank/DDBJ databases">
        <authorList>
            <consortium name="Caenorhabditis japonica Sequencing Consortium"/>
            <person name="Wilson R.K."/>
        </authorList>
    </citation>
    <scope>NUCLEOTIDE SEQUENCE [LARGE SCALE GENOMIC DNA]</scope>
    <source>
        <strain evidence="3">DF5081</strain>
    </source>
</reference>
<evidence type="ECO:0000313" key="2">
    <source>
        <dbReference type="EnsemblMetazoa" id="CJA01706.1"/>
    </source>
</evidence>
<dbReference type="Proteomes" id="UP000005237">
    <property type="component" value="Unassembled WGS sequence"/>
</dbReference>
<sequence>MTSSEKNDIVPEMIDHRHMQMWRWLHSRNAKRTNTSETSFESSVSVSVTSSFDFSADMSRSIDSSSSRMLSSPITNFVTPSSSFTNHHQIHDIYSLAASYLQAPPPPYTPPTNFHHHNASQLLLLHNMSAAATTPDDVDIDVVGLADTTNLVSLNDKEEEEKLDQTTTSEESDRISISTTEENPLDLSCKPASLDSPTSSTSFAALRPSVIIDHHAAPRSHTSVRRSMSSVSSSASSTQDEVAAHFRRSLSGKWPKRCKVNQEESRNSPLRRRPSFNTHASVSSLSAHSISPTPPVTSSSQTTIIVNKHCTDTSLSVADHFRRALLGKGVFDLQKKSKN</sequence>
<feature type="compositionally biased region" description="Low complexity" evidence="1">
    <location>
        <begin position="279"/>
        <end position="299"/>
    </location>
</feature>
<feature type="region of interest" description="Disordered" evidence="1">
    <location>
        <begin position="156"/>
        <end position="201"/>
    </location>
</feature>
<evidence type="ECO:0000313" key="3">
    <source>
        <dbReference type="Proteomes" id="UP000005237"/>
    </source>
</evidence>
<dbReference type="EnsemblMetazoa" id="CJA01706.1">
    <property type="protein sequence ID" value="CJA01706.1"/>
    <property type="gene ID" value="WBGene00120910"/>
</dbReference>
<feature type="compositionally biased region" description="Basic residues" evidence="1">
    <location>
        <begin position="245"/>
        <end position="259"/>
    </location>
</feature>
<protein>
    <submittedName>
        <fullName evidence="2">Uncharacterized protein</fullName>
    </submittedName>
</protein>
<dbReference type="InterPro" id="IPR006627">
    <property type="entry name" value="TDU_repeat"/>
</dbReference>
<dbReference type="AlphaFoldDB" id="A0A8R1DFY9"/>
<feature type="compositionally biased region" description="Low complexity" evidence="1">
    <location>
        <begin position="219"/>
        <end position="237"/>
    </location>
</feature>
<keyword evidence="3" id="KW-1185">Reference proteome</keyword>
<reference evidence="2" key="2">
    <citation type="submission" date="2022-06" db="UniProtKB">
        <authorList>
            <consortium name="EnsemblMetazoa"/>
        </authorList>
    </citation>
    <scope>IDENTIFICATION</scope>
    <source>
        <strain evidence="2">DF5081</strain>
    </source>
</reference>
<feature type="compositionally biased region" description="Polar residues" evidence="1">
    <location>
        <begin position="165"/>
        <end position="182"/>
    </location>
</feature>
<evidence type="ECO:0000256" key="1">
    <source>
        <dbReference type="SAM" id="MobiDB-lite"/>
    </source>
</evidence>
<accession>A0A8R1DFY9</accession>
<name>A0A8R1DFY9_CAEJA</name>
<proteinExistence type="predicted"/>
<dbReference type="SMART" id="SM00711">
    <property type="entry name" value="TDU"/>
    <property type="match status" value="2"/>
</dbReference>
<organism evidence="2 3">
    <name type="scientific">Caenorhabditis japonica</name>
    <dbReference type="NCBI Taxonomy" id="281687"/>
    <lineage>
        <taxon>Eukaryota</taxon>
        <taxon>Metazoa</taxon>
        <taxon>Ecdysozoa</taxon>
        <taxon>Nematoda</taxon>
        <taxon>Chromadorea</taxon>
        <taxon>Rhabditida</taxon>
        <taxon>Rhabditina</taxon>
        <taxon>Rhabditomorpha</taxon>
        <taxon>Rhabditoidea</taxon>
        <taxon>Rhabditidae</taxon>
        <taxon>Peloderinae</taxon>
        <taxon>Caenorhabditis</taxon>
    </lineage>
</organism>